<dbReference type="Proteomes" id="UP000467240">
    <property type="component" value="Unassembled WGS sequence"/>
</dbReference>
<reference evidence="6 7" key="1">
    <citation type="submission" date="2019-09" db="EMBL/GenBank/DDBJ databases">
        <title>Phylogeny of genus Pseudoclavibacter and closely related genus.</title>
        <authorList>
            <person name="Li Y."/>
        </authorList>
    </citation>
    <scope>NUCLEOTIDE SEQUENCE [LARGE SCALE GENOMIC DNA]</scope>
    <source>
        <strain evidence="6 7">DSM 23821</strain>
    </source>
</reference>
<dbReference type="Gene3D" id="3.40.1710.10">
    <property type="entry name" value="abc type-2 transporter like domain"/>
    <property type="match status" value="1"/>
</dbReference>
<organism evidence="6 7">
    <name type="scientific">Pseudoclavibacter chungangensis</name>
    <dbReference type="NCBI Taxonomy" id="587635"/>
    <lineage>
        <taxon>Bacteria</taxon>
        <taxon>Bacillati</taxon>
        <taxon>Actinomycetota</taxon>
        <taxon>Actinomycetes</taxon>
        <taxon>Micrococcales</taxon>
        <taxon>Microbacteriaceae</taxon>
        <taxon>Pseudoclavibacter</taxon>
    </lineage>
</organism>
<proteinExistence type="predicted"/>
<dbReference type="AlphaFoldDB" id="A0A7J5C044"/>
<feature type="transmembrane region" description="Helical" evidence="5">
    <location>
        <begin position="572"/>
        <end position="591"/>
    </location>
</feature>
<evidence type="ECO:0008006" key="8">
    <source>
        <dbReference type="Google" id="ProtNLM"/>
    </source>
</evidence>
<evidence type="ECO:0000256" key="5">
    <source>
        <dbReference type="SAM" id="Phobius"/>
    </source>
</evidence>
<name>A0A7J5C044_9MICO</name>
<evidence type="ECO:0000256" key="4">
    <source>
        <dbReference type="ARBA" id="ARBA00023136"/>
    </source>
</evidence>
<dbReference type="InterPro" id="IPR051328">
    <property type="entry name" value="T7SS_ABC-Transporter"/>
</dbReference>
<gene>
    <name evidence="6" type="ORF">F8O01_06265</name>
</gene>
<dbReference type="PANTHER" id="PTHR43077">
    <property type="entry name" value="TRANSPORT PERMEASE YVFS-RELATED"/>
    <property type="match status" value="1"/>
</dbReference>
<feature type="transmembrane region" description="Helical" evidence="5">
    <location>
        <begin position="629"/>
        <end position="647"/>
    </location>
</feature>
<dbReference type="PANTHER" id="PTHR43077:SF10">
    <property type="entry name" value="TRANSPORT PERMEASE PROTEIN"/>
    <property type="match status" value="1"/>
</dbReference>
<keyword evidence="2 5" id="KW-0812">Transmembrane</keyword>
<dbReference type="GO" id="GO:0016020">
    <property type="term" value="C:membrane"/>
    <property type="evidence" value="ECO:0007669"/>
    <property type="project" value="UniProtKB-SubCell"/>
</dbReference>
<dbReference type="NCBIfam" id="TIGR03057">
    <property type="entry name" value="xxxLxxG_by_4"/>
    <property type="match status" value="1"/>
</dbReference>
<dbReference type="EMBL" id="WBJZ01000006">
    <property type="protein sequence ID" value="KAB1659523.1"/>
    <property type="molecule type" value="Genomic_DNA"/>
</dbReference>
<evidence type="ECO:0000313" key="6">
    <source>
        <dbReference type="EMBL" id="KAB1659523.1"/>
    </source>
</evidence>
<evidence type="ECO:0000256" key="3">
    <source>
        <dbReference type="ARBA" id="ARBA00022989"/>
    </source>
</evidence>
<keyword evidence="7" id="KW-1185">Reference proteome</keyword>
<sequence length="729" mass="73188">MSSRILHTESAAPNTIRNRRVRNILTAIIVPVLVAIAYLAGTSGADARTSALPALIVNEDQMVEQTAADGTTTPVVAGRLLVTALAEPENAYGFSWGLANAETAEAALASGDAYVVVTIPSDFSASVVSLGTNEPTPANISVTTDQAHDYLAGQAASSLTSALTAAFGTEITQMVAIGLAEGFAQTGDALDEAADGATQLQSGANQLGTGFDTYSQGQQQITDGLAASAEGAGQLADGVTQYTEGVGELSSGVSTYTSGVSTYVSGVGEYTAGVDSLAGTIVEAGSAIPADQLATVAASGPQVEAAADAYDQAKTTYDESVEPALANAEATAESLRASCAMLPEEADRATCVGQVDELAGGATEAKSVLDAVFGADLGNQLRQIVPILPMLPDIVNGAVSGAQQLIAAGEQLRSGGTELTDGGTTLTSGAGTLSTAGTELETGASELSSGLVLLSDGQSQLAASNPELRNGMTQLAGGAGDLSTGLRSGADEARDALGDPTRYGEALANPVVATLVSQHSPGFGGMLLAIVLPLIVWLAALVTMLLRRTVTRDELASTGTNARLLGRALRKLALPVAVVAVLVTIIGHVWAGVPAAAILGTMTVGLLLAGAVAGLHVLFVALWGRRSGAIASLAFLAVQVLAVRGFVPMEFRASWLDALAVVSPLAHASAGLQLVYAGGAGGSIAQALLSIALIGVIALAAAGIVIGRRRATTLARVVDLRSLAVTNAA</sequence>
<feature type="transmembrane region" description="Helical" evidence="5">
    <location>
        <begin position="684"/>
        <end position="706"/>
    </location>
</feature>
<evidence type="ECO:0000256" key="2">
    <source>
        <dbReference type="ARBA" id="ARBA00022692"/>
    </source>
</evidence>
<feature type="transmembrane region" description="Helical" evidence="5">
    <location>
        <begin position="523"/>
        <end position="546"/>
    </location>
</feature>
<keyword evidence="4 5" id="KW-0472">Membrane</keyword>
<protein>
    <recommendedName>
        <fullName evidence="8">YhgE/Pip domain-containing protein</fullName>
    </recommendedName>
</protein>
<evidence type="ECO:0000313" key="7">
    <source>
        <dbReference type="Proteomes" id="UP000467240"/>
    </source>
</evidence>
<keyword evidence="3 5" id="KW-1133">Transmembrane helix</keyword>
<feature type="transmembrane region" description="Helical" evidence="5">
    <location>
        <begin position="597"/>
        <end position="622"/>
    </location>
</feature>
<comment type="subcellular location">
    <subcellularLocation>
        <location evidence="1">Membrane</location>
        <topology evidence="1">Multi-pass membrane protein</topology>
    </subcellularLocation>
</comment>
<dbReference type="InterPro" id="IPR023908">
    <property type="entry name" value="xxxLxxG_rpt"/>
</dbReference>
<evidence type="ECO:0000256" key="1">
    <source>
        <dbReference type="ARBA" id="ARBA00004141"/>
    </source>
</evidence>
<comment type="caution">
    <text evidence="6">The sequence shown here is derived from an EMBL/GenBank/DDBJ whole genome shotgun (WGS) entry which is preliminary data.</text>
</comment>
<feature type="transmembrane region" description="Helical" evidence="5">
    <location>
        <begin position="21"/>
        <end position="40"/>
    </location>
</feature>
<dbReference type="OrthoDB" id="9811483at2"/>
<dbReference type="RefSeq" id="WP_158040023.1">
    <property type="nucleotide sequence ID" value="NZ_JACCFV010000001.1"/>
</dbReference>
<accession>A0A7J5C044</accession>